<protein>
    <submittedName>
        <fullName evidence="1">Uncharacterized protein</fullName>
    </submittedName>
</protein>
<evidence type="ECO:0000313" key="1">
    <source>
        <dbReference type="EMBL" id="OQX10479.1"/>
    </source>
</evidence>
<evidence type="ECO:0000313" key="2">
    <source>
        <dbReference type="Proteomes" id="UP000192491"/>
    </source>
</evidence>
<dbReference type="AlphaFoldDB" id="A0A1Y1QP33"/>
<name>A0A1Y1QP33_9GAMM</name>
<accession>A0A1Y1QP33</accession>
<organism evidence="1 2">
    <name type="scientific">Thiothrix lacustris</name>
    <dbReference type="NCBI Taxonomy" id="525917"/>
    <lineage>
        <taxon>Bacteria</taxon>
        <taxon>Pseudomonadati</taxon>
        <taxon>Pseudomonadota</taxon>
        <taxon>Gammaproteobacteria</taxon>
        <taxon>Thiotrichales</taxon>
        <taxon>Thiotrichaceae</taxon>
        <taxon>Thiothrix</taxon>
    </lineage>
</organism>
<proteinExistence type="predicted"/>
<sequence>MYGDYDNVTKDANALMDILNRQGTGIVLEVLADFMANTAHKYKLTEDEKDHTIASVCRELSDLFSERT</sequence>
<dbReference type="Proteomes" id="UP000192491">
    <property type="component" value="Unassembled WGS sequence"/>
</dbReference>
<dbReference type="EMBL" id="MTEJ01000111">
    <property type="protein sequence ID" value="OQX10479.1"/>
    <property type="molecule type" value="Genomic_DNA"/>
</dbReference>
<gene>
    <name evidence="1" type="ORF">BWK73_20030</name>
</gene>
<comment type="caution">
    <text evidence="1">The sequence shown here is derived from an EMBL/GenBank/DDBJ whole genome shotgun (WGS) entry which is preliminary data.</text>
</comment>
<reference evidence="1 2" key="1">
    <citation type="submission" date="2017-01" db="EMBL/GenBank/DDBJ databases">
        <title>Novel large sulfur bacteria in the metagenomes of groundwater-fed chemosynthetic microbial mats in the Lake Huron basin.</title>
        <authorList>
            <person name="Sharrar A.M."/>
            <person name="Flood B.E."/>
            <person name="Bailey J.V."/>
            <person name="Jones D.S."/>
            <person name="Biddanda B."/>
            <person name="Ruberg S.A."/>
            <person name="Marcus D.N."/>
            <person name="Dick G.J."/>
        </authorList>
    </citation>
    <scope>NUCLEOTIDE SEQUENCE [LARGE SCALE GENOMIC DNA]</scope>
    <source>
        <strain evidence="1">A8</strain>
    </source>
</reference>